<evidence type="ECO:0000313" key="6">
    <source>
        <dbReference type="EMBL" id="KAE9544806.1"/>
    </source>
</evidence>
<dbReference type="PANTHER" id="PTHR11662:SF399">
    <property type="entry name" value="FI19708P1-RELATED"/>
    <property type="match status" value="1"/>
</dbReference>
<feature type="transmembrane region" description="Helical" evidence="5">
    <location>
        <begin position="49"/>
        <end position="67"/>
    </location>
</feature>
<accession>A0A6G0U9B0</accession>
<dbReference type="EMBL" id="VYZN01000001">
    <property type="protein sequence ID" value="KAE9544806.1"/>
    <property type="molecule type" value="Genomic_DNA"/>
</dbReference>
<evidence type="ECO:0000256" key="3">
    <source>
        <dbReference type="ARBA" id="ARBA00022989"/>
    </source>
</evidence>
<feature type="transmembrane region" description="Helical" evidence="5">
    <location>
        <begin position="72"/>
        <end position="90"/>
    </location>
</feature>
<keyword evidence="7" id="KW-1185">Reference proteome</keyword>
<feature type="transmembrane region" description="Helical" evidence="5">
    <location>
        <begin position="12"/>
        <end position="29"/>
    </location>
</feature>
<reference evidence="6 7" key="1">
    <citation type="submission" date="2019-08" db="EMBL/GenBank/DDBJ databases">
        <title>The genome of the soybean aphid Biotype 1, its phylome, world population structure and adaptation to the North American continent.</title>
        <authorList>
            <person name="Giordano R."/>
            <person name="Donthu R.K."/>
            <person name="Hernandez A.G."/>
            <person name="Wright C.L."/>
            <person name="Zimin A.V."/>
        </authorList>
    </citation>
    <scope>NUCLEOTIDE SEQUENCE [LARGE SCALE GENOMIC DNA]</scope>
    <source>
        <tissue evidence="6">Whole aphids</tissue>
    </source>
</reference>
<keyword evidence="2 5" id="KW-0812">Transmembrane</keyword>
<comment type="subcellular location">
    <subcellularLocation>
        <location evidence="1">Membrane</location>
        <topology evidence="1">Multi-pass membrane protein</topology>
    </subcellularLocation>
</comment>
<evidence type="ECO:0000256" key="2">
    <source>
        <dbReference type="ARBA" id="ARBA00022692"/>
    </source>
</evidence>
<evidence type="ECO:0000313" key="7">
    <source>
        <dbReference type="Proteomes" id="UP000475862"/>
    </source>
</evidence>
<organism evidence="6 7">
    <name type="scientific">Aphis glycines</name>
    <name type="common">Soybean aphid</name>
    <dbReference type="NCBI Taxonomy" id="307491"/>
    <lineage>
        <taxon>Eukaryota</taxon>
        <taxon>Metazoa</taxon>
        <taxon>Ecdysozoa</taxon>
        <taxon>Arthropoda</taxon>
        <taxon>Hexapoda</taxon>
        <taxon>Insecta</taxon>
        <taxon>Pterygota</taxon>
        <taxon>Neoptera</taxon>
        <taxon>Paraneoptera</taxon>
        <taxon>Hemiptera</taxon>
        <taxon>Sternorrhyncha</taxon>
        <taxon>Aphidomorpha</taxon>
        <taxon>Aphidoidea</taxon>
        <taxon>Aphididae</taxon>
        <taxon>Aphidini</taxon>
        <taxon>Aphis</taxon>
        <taxon>Aphis</taxon>
    </lineage>
</organism>
<name>A0A6G0U9B0_APHGL</name>
<comment type="caution">
    <text evidence="6">The sequence shown here is derived from an EMBL/GenBank/DDBJ whole genome shotgun (WGS) entry which is preliminary data.</text>
</comment>
<dbReference type="InterPro" id="IPR050382">
    <property type="entry name" value="MFS_Na/Anion_cotransporter"/>
</dbReference>
<keyword evidence="4 5" id="KW-0472">Membrane</keyword>
<dbReference type="OrthoDB" id="6619810at2759"/>
<dbReference type="Proteomes" id="UP000475862">
    <property type="component" value="Unassembled WGS sequence"/>
</dbReference>
<dbReference type="GO" id="GO:0016020">
    <property type="term" value="C:membrane"/>
    <property type="evidence" value="ECO:0007669"/>
    <property type="project" value="UniProtKB-SubCell"/>
</dbReference>
<evidence type="ECO:0000256" key="4">
    <source>
        <dbReference type="ARBA" id="ARBA00023136"/>
    </source>
</evidence>
<feature type="transmembrane region" description="Helical" evidence="5">
    <location>
        <begin position="102"/>
        <end position="126"/>
    </location>
</feature>
<keyword evidence="3 5" id="KW-1133">Transmembrane helix</keyword>
<protein>
    <submittedName>
        <fullName evidence="6">Uncharacterized protein</fullName>
    </submittedName>
</protein>
<proteinExistence type="predicted"/>
<gene>
    <name evidence="6" type="ORF">AGLY_000348</name>
</gene>
<evidence type="ECO:0000256" key="5">
    <source>
        <dbReference type="SAM" id="Phobius"/>
    </source>
</evidence>
<evidence type="ECO:0000256" key="1">
    <source>
        <dbReference type="ARBA" id="ARBA00004141"/>
    </source>
</evidence>
<sequence>MTTQDNFKSQTRIFTIILLIIIVILVELAPEITVSISTTNIRKFWNCSYFGSMSIYFILEAIVGNPLEINRIYYIILIELEYLSYFGYFLNYLDIAPNYASLIFSFLMVIYYTSNILCEAVLWNIFNSKILSDAETNILKAAICLTLGKLYLIFGSAEIQSWAANIPGEENQQNLVENENLPSV</sequence>
<dbReference type="PANTHER" id="PTHR11662">
    <property type="entry name" value="SOLUTE CARRIER FAMILY 17"/>
    <property type="match status" value="1"/>
</dbReference>
<dbReference type="AlphaFoldDB" id="A0A6G0U9B0"/>